<keyword evidence="3" id="KW-1185">Reference proteome</keyword>
<dbReference type="EMBL" id="WMJZ01000003">
    <property type="protein sequence ID" value="MTH45368.1"/>
    <property type="molecule type" value="Genomic_DNA"/>
</dbReference>
<feature type="domain" description="Helix-turn-helix" evidence="1">
    <location>
        <begin position="8"/>
        <end position="57"/>
    </location>
</feature>
<evidence type="ECO:0000313" key="2">
    <source>
        <dbReference type="EMBL" id="MTH45368.1"/>
    </source>
</evidence>
<evidence type="ECO:0000313" key="3">
    <source>
        <dbReference type="Proteomes" id="UP000477739"/>
    </source>
</evidence>
<accession>A0A6L6II73</accession>
<comment type="caution">
    <text evidence="2">The sequence shown here is derived from an EMBL/GenBank/DDBJ whole genome shotgun (WGS) entry which is preliminary data.</text>
</comment>
<dbReference type="AlphaFoldDB" id="A0A6L6II73"/>
<proteinExistence type="predicted"/>
<dbReference type="Proteomes" id="UP000477739">
    <property type="component" value="Unassembled WGS sequence"/>
</dbReference>
<dbReference type="RefSeq" id="WP_155107038.1">
    <property type="nucleotide sequence ID" value="NZ_WMJZ01000003.1"/>
</dbReference>
<protein>
    <submittedName>
        <fullName evidence="2">Helix-turn-helix domain-containing protein</fullName>
    </submittedName>
</protein>
<gene>
    <name evidence="2" type="ORF">GJV78_03635</name>
</gene>
<reference evidence="2 3" key="1">
    <citation type="submission" date="2019-11" db="EMBL/GenBank/DDBJ databases">
        <title>Escherichia alba sp. nov. isolated from the gut of plastic-eating superworms Zophobas atratus.</title>
        <authorList>
            <person name="Yang Y."/>
        </authorList>
    </citation>
    <scope>NUCLEOTIDE SEQUENCE [LARGE SCALE GENOMIC DNA]</scope>
    <source>
        <strain evidence="3">BIT-B35</strain>
    </source>
</reference>
<evidence type="ECO:0000259" key="1">
    <source>
        <dbReference type="Pfam" id="PF12728"/>
    </source>
</evidence>
<dbReference type="Pfam" id="PF12728">
    <property type="entry name" value="HTH_17"/>
    <property type="match status" value="1"/>
</dbReference>
<dbReference type="Gene3D" id="1.10.238.160">
    <property type="match status" value="1"/>
</dbReference>
<dbReference type="InterPro" id="IPR041657">
    <property type="entry name" value="HTH_17"/>
</dbReference>
<name>A0A6L6II73_9ENTR</name>
<sequence length="61" mass="7296">MIKQAEQFYKAPEICRILKMSRATLYRKVSRKEIDPPLKNGAMARWPESAIVRYQERLKQE</sequence>
<dbReference type="OrthoDB" id="5986966at2"/>
<organism evidence="2 3">
    <name type="scientific">Intestinirhabdus alba</name>
    <dbReference type="NCBI Taxonomy" id="2899544"/>
    <lineage>
        <taxon>Bacteria</taxon>
        <taxon>Pseudomonadati</taxon>
        <taxon>Pseudomonadota</taxon>
        <taxon>Gammaproteobacteria</taxon>
        <taxon>Enterobacterales</taxon>
        <taxon>Enterobacteriaceae</taxon>
        <taxon>Intestinirhabdus</taxon>
    </lineage>
</organism>